<reference evidence="1 2" key="1">
    <citation type="submission" date="2024-05" db="EMBL/GenBank/DDBJ databases">
        <title>A draft genome resource for the thread blight pathogen Marasmius tenuissimus strain MS-2.</title>
        <authorList>
            <person name="Yulfo-Soto G.E."/>
            <person name="Baruah I.K."/>
            <person name="Amoako-Attah I."/>
            <person name="Bukari Y."/>
            <person name="Meinhardt L.W."/>
            <person name="Bailey B.A."/>
            <person name="Cohen S.P."/>
        </authorList>
    </citation>
    <scope>NUCLEOTIDE SEQUENCE [LARGE SCALE GENOMIC DNA]</scope>
    <source>
        <strain evidence="1 2">MS-2</strain>
    </source>
</reference>
<dbReference type="Proteomes" id="UP001437256">
    <property type="component" value="Unassembled WGS sequence"/>
</dbReference>
<accession>A0ABR3A1S4</accession>
<proteinExistence type="predicted"/>
<protein>
    <submittedName>
        <fullName evidence="1">Uncharacterized protein</fullName>
    </submittedName>
</protein>
<gene>
    <name evidence="1" type="ORF">AAF712_005655</name>
</gene>
<sequence length="90" mass="9339">MSATFRWYSGSGCTGSLIATSNGASSGQCVPLGGGRSAKSIRYDSVPNNAFFYRSGGPNDNCRGSSSTTRRGSGCATAPDGFNWQSVRLD</sequence>
<comment type="caution">
    <text evidence="1">The sequence shown here is derived from an EMBL/GenBank/DDBJ whole genome shotgun (WGS) entry which is preliminary data.</text>
</comment>
<organism evidence="1 2">
    <name type="scientific">Marasmius tenuissimus</name>
    <dbReference type="NCBI Taxonomy" id="585030"/>
    <lineage>
        <taxon>Eukaryota</taxon>
        <taxon>Fungi</taxon>
        <taxon>Dikarya</taxon>
        <taxon>Basidiomycota</taxon>
        <taxon>Agaricomycotina</taxon>
        <taxon>Agaricomycetes</taxon>
        <taxon>Agaricomycetidae</taxon>
        <taxon>Agaricales</taxon>
        <taxon>Marasmiineae</taxon>
        <taxon>Marasmiaceae</taxon>
        <taxon>Marasmius</taxon>
    </lineage>
</organism>
<keyword evidence="2" id="KW-1185">Reference proteome</keyword>
<name>A0ABR3A1S4_9AGAR</name>
<dbReference type="EMBL" id="JBBXMP010000027">
    <property type="protein sequence ID" value="KAL0067259.1"/>
    <property type="molecule type" value="Genomic_DNA"/>
</dbReference>
<evidence type="ECO:0000313" key="2">
    <source>
        <dbReference type="Proteomes" id="UP001437256"/>
    </source>
</evidence>
<evidence type="ECO:0000313" key="1">
    <source>
        <dbReference type="EMBL" id="KAL0067259.1"/>
    </source>
</evidence>